<gene>
    <name evidence="2" type="ORF">D5039_01115</name>
</gene>
<dbReference type="EMBL" id="QZCW01000001">
    <property type="protein sequence ID" value="MCW5319818.1"/>
    <property type="molecule type" value="Genomic_DNA"/>
</dbReference>
<evidence type="ECO:0000259" key="1">
    <source>
        <dbReference type="Pfam" id="PF03417"/>
    </source>
</evidence>
<evidence type="ECO:0000313" key="2">
    <source>
        <dbReference type="EMBL" id="MCW5319818.1"/>
    </source>
</evidence>
<dbReference type="InterPro" id="IPR047801">
    <property type="entry name" value="Peptidase_C45"/>
</dbReference>
<dbReference type="NCBIfam" id="NF040521">
    <property type="entry name" value="C45_proenzyme"/>
    <property type="match status" value="1"/>
</dbReference>
<dbReference type="Gene3D" id="3.60.60.10">
    <property type="entry name" value="Penicillin V Acylase, Chain A"/>
    <property type="match status" value="1"/>
</dbReference>
<dbReference type="RefSeq" id="WP_265280760.1">
    <property type="nucleotide sequence ID" value="NZ_QZCW01000001.1"/>
</dbReference>
<dbReference type="Proteomes" id="UP001208935">
    <property type="component" value="Unassembled WGS sequence"/>
</dbReference>
<dbReference type="GeneID" id="77322530"/>
<dbReference type="Gene3D" id="1.10.10.2120">
    <property type="match status" value="1"/>
</dbReference>
<feature type="domain" description="Peptidase C45 hydrolase" evidence="1">
    <location>
        <begin position="110"/>
        <end position="323"/>
    </location>
</feature>
<dbReference type="PANTHER" id="PTHR34180">
    <property type="entry name" value="PEPTIDASE C45"/>
    <property type="match status" value="1"/>
</dbReference>
<keyword evidence="3" id="KW-1185">Reference proteome</keyword>
<sequence length="349" mass="37214">MAGLSYIEIRGTPFDAGRALGEFGAAALHDYARRSAVWARAMRLRGSALAASMAHQVRTRFPRVWEELQGMAVGIGLPFDDLFLWNCRGDLWAMAPDGCTTVQQAGEVRRITHNEDGDPAFAGHCAIAACAVAGAVPFAAFVYPGSIAGHTFAVTDGGLAMTVNSLRCRAVQPGVPRMVLARALLEVAGLDEALALVRGTERAGSFHLTLAHRNEHALLSVEFSAQACAVETVCTSRRALHTNHALHLPLRALPQTITPSSRYRQQRGTALLAGDSGLDALQVLADTGDARFPILRTASLNSGAESTLATADIAIHTGCIEWQVYEHPARPPCFHMRGARAAHRGLGLA</sequence>
<organism evidence="2 3">
    <name type="scientific">Verminephrobacter aporrectodeae subsp. tuberculatae</name>
    <dbReference type="NCBI Taxonomy" id="1110392"/>
    <lineage>
        <taxon>Bacteria</taxon>
        <taxon>Pseudomonadati</taxon>
        <taxon>Pseudomonadota</taxon>
        <taxon>Betaproteobacteria</taxon>
        <taxon>Burkholderiales</taxon>
        <taxon>Comamonadaceae</taxon>
        <taxon>Verminephrobacter</taxon>
    </lineage>
</organism>
<dbReference type="InterPro" id="IPR047794">
    <property type="entry name" value="C45_proenzyme-like"/>
</dbReference>
<reference evidence="3" key="1">
    <citation type="submission" date="2023-07" db="EMBL/GenBank/DDBJ databases">
        <title>Verminephrobacter genomes.</title>
        <authorList>
            <person name="Lund M.B."/>
        </authorList>
    </citation>
    <scope>NUCLEOTIDE SEQUENCE [LARGE SCALE GENOMIC DNA]</scope>
    <source>
        <strain evidence="3">AtM5-05</strain>
    </source>
</reference>
<dbReference type="Pfam" id="PF03417">
    <property type="entry name" value="AAT"/>
    <property type="match status" value="1"/>
</dbReference>
<evidence type="ECO:0000313" key="3">
    <source>
        <dbReference type="Proteomes" id="UP001208935"/>
    </source>
</evidence>
<dbReference type="PANTHER" id="PTHR34180:SF1">
    <property type="entry name" value="BETA-ALANYL-DOPAMINE_CARCININE HYDROLASE"/>
    <property type="match status" value="1"/>
</dbReference>
<comment type="caution">
    <text evidence="2">The sequence shown here is derived from an EMBL/GenBank/DDBJ whole genome shotgun (WGS) entry which is preliminary data.</text>
</comment>
<protein>
    <submittedName>
        <fullName evidence="2">Peptidase C45</fullName>
    </submittedName>
</protein>
<dbReference type="InterPro" id="IPR005079">
    <property type="entry name" value="Peptidase_C45_hydrolase"/>
</dbReference>
<name>A0ABT3KNC6_9BURK</name>
<proteinExistence type="predicted"/>
<accession>A0ABT3KNC6</accession>